<dbReference type="SUPFAM" id="SSF53649">
    <property type="entry name" value="Alkaline phosphatase-like"/>
    <property type="match status" value="1"/>
</dbReference>
<evidence type="ECO:0000256" key="3">
    <source>
        <dbReference type="ARBA" id="ARBA00022801"/>
    </source>
</evidence>
<comment type="caution">
    <text evidence="6">The sequence shown here is derived from an EMBL/GenBank/DDBJ whole genome shotgun (WGS) entry which is preliminary data.</text>
</comment>
<dbReference type="NCBIfam" id="TIGR01409">
    <property type="entry name" value="TAT_signal_seq"/>
    <property type="match status" value="1"/>
</dbReference>
<evidence type="ECO:0000256" key="1">
    <source>
        <dbReference type="ARBA" id="ARBA00008779"/>
    </source>
</evidence>
<dbReference type="InterPro" id="IPR050738">
    <property type="entry name" value="Sulfatase"/>
</dbReference>
<dbReference type="PROSITE" id="PS51318">
    <property type="entry name" value="TAT"/>
    <property type="match status" value="1"/>
</dbReference>
<proteinExistence type="inferred from homology"/>
<protein>
    <recommendedName>
        <fullName evidence="5">Sulfatase N-terminal domain-containing protein</fullName>
    </recommendedName>
</protein>
<keyword evidence="2" id="KW-0479">Metal-binding</keyword>
<organism evidence="6 7">
    <name type="scientific">Rubritalea halochordaticola</name>
    <dbReference type="NCBI Taxonomy" id="714537"/>
    <lineage>
        <taxon>Bacteria</taxon>
        <taxon>Pseudomonadati</taxon>
        <taxon>Verrucomicrobiota</taxon>
        <taxon>Verrucomicrobiia</taxon>
        <taxon>Verrucomicrobiales</taxon>
        <taxon>Rubritaleaceae</taxon>
        <taxon>Rubritalea</taxon>
    </lineage>
</organism>
<keyword evidence="4" id="KW-0106">Calcium</keyword>
<dbReference type="InterPro" id="IPR024607">
    <property type="entry name" value="Sulfatase_CS"/>
</dbReference>
<reference evidence="6 7" key="1">
    <citation type="submission" date="2024-02" db="EMBL/GenBank/DDBJ databases">
        <title>Rubritalea halochordaticola NBRC 107102.</title>
        <authorList>
            <person name="Ichikawa N."/>
            <person name="Katano-Makiyama Y."/>
            <person name="Hidaka K."/>
        </authorList>
    </citation>
    <scope>NUCLEOTIDE SEQUENCE [LARGE SCALE GENOMIC DNA]</scope>
    <source>
        <strain evidence="6 7">NBRC 107102</strain>
    </source>
</reference>
<dbReference type="PROSITE" id="PS00149">
    <property type="entry name" value="SULFATASE_2"/>
    <property type="match status" value="1"/>
</dbReference>
<dbReference type="InterPro" id="IPR000917">
    <property type="entry name" value="Sulfatase_N"/>
</dbReference>
<sequence length="830" mass="89688">MPSRRDFIKYLGASGAAALSTKAKANHDSSSSSTKPNVVLVVADQWRASALEMGPSNDNGYQTTQLLQTPHLKSFGETGMRLDRCFATKPVCTPNRSAIITGQYPHETGMFNNNLMLPPDIPCMSDVFNDAGYRTYYVGKWHMDGGGKGTSGSPAAGWVPKNWRRRGLNQWDGMNRGHSYYNGSFMLDDDGSKIPVPTANPSGTLDEQLADFEPHRQVDLAMDYLTDHQANHDGENFFIWLNFGPPHDPFTPPAPFDTYSAASLVARPNNTDSSNMSALANYYGLCTALDYEFKRLSDHLESLGLTEDTIVVFTSDHGEMMGSHGYVRKGQPEDESWRIPFLVRWPQHVPANAVSDTAFSSTDIMPTLLGMCGLDIPDSVSGSDKSQLLYGNSIPDTPVYGENEGNGYSSGWRGIVKKIGGVTYKLILRVNRDVTPNEMYTGELYDLDNDPYELTNQVDNPSFAAIRTDLEDTIDQWRTETGDTYYPAQGTPMASGSYPNTATVNEDLNSKILKKDDGKHYLQVKSQSRIFFTMQESPDMSSGSWTDVGSAKHGNGNLLNFEIGDLGSLAFLGIPKMFYRVKAEESLVSGSTDFIEGGNISGSSSADWSNGAPSSAVPGTIGLDITSGTMGGGLNGQVITQLAGTILVNSGTASSQAFDGSTKYTLVGGIFRRTTSHVLRLGQNSNSSSVEFNIVGGLLDLSSSAGSTGLVFMGTDSVLNISGGTVDVSGNQIYLHDSSNHTDTAIINFEEESAGDVTCALLKFSSAKLGYINFETGSSGTLTVTDDISDASTGLTFEDLWNSGRLRYMDENTGNFSDHFQVSGSTLSLK</sequence>
<dbReference type="EMBL" id="BAABRL010000004">
    <property type="protein sequence ID" value="GAA5495372.1"/>
    <property type="molecule type" value="Genomic_DNA"/>
</dbReference>
<dbReference type="PANTHER" id="PTHR42693">
    <property type="entry name" value="ARYLSULFATASE FAMILY MEMBER"/>
    <property type="match status" value="1"/>
</dbReference>
<dbReference type="InterPro" id="IPR017850">
    <property type="entry name" value="Alkaline_phosphatase_core_sf"/>
</dbReference>
<gene>
    <name evidence="6" type="ORF">Rhal01_01547</name>
</gene>
<keyword evidence="3" id="KW-0378">Hydrolase</keyword>
<dbReference type="RefSeq" id="WP_346188177.1">
    <property type="nucleotide sequence ID" value="NZ_BAABRL010000004.1"/>
</dbReference>
<keyword evidence="7" id="KW-1185">Reference proteome</keyword>
<evidence type="ECO:0000313" key="6">
    <source>
        <dbReference type="EMBL" id="GAA5495372.1"/>
    </source>
</evidence>
<dbReference type="Pfam" id="PF00884">
    <property type="entry name" value="Sulfatase"/>
    <property type="match status" value="1"/>
</dbReference>
<dbReference type="InterPro" id="IPR006311">
    <property type="entry name" value="TAT_signal"/>
</dbReference>
<dbReference type="Gene3D" id="3.40.720.10">
    <property type="entry name" value="Alkaline Phosphatase, subunit A"/>
    <property type="match status" value="1"/>
</dbReference>
<evidence type="ECO:0000259" key="5">
    <source>
        <dbReference type="Pfam" id="PF00884"/>
    </source>
</evidence>
<comment type="similarity">
    <text evidence="1">Belongs to the sulfatase family.</text>
</comment>
<dbReference type="Proteomes" id="UP001424741">
    <property type="component" value="Unassembled WGS sequence"/>
</dbReference>
<evidence type="ECO:0000256" key="2">
    <source>
        <dbReference type="ARBA" id="ARBA00022723"/>
    </source>
</evidence>
<name>A0ABP9UYC3_9BACT</name>
<dbReference type="PANTHER" id="PTHR42693:SF33">
    <property type="entry name" value="ARYLSULFATASE"/>
    <property type="match status" value="1"/>
</dbReference>
<feature type="domain" description="Sulfatase N-terminal" evidence="5">
    <location>
        <begin position="36"/>
        <end position="373"/>
    </location>
</feature>
<evidence type="ECO:0000313" key="7">
    <source>
        <dbReference type="Proteomes" id="UP001424741"/>
    </source>
</evidence>
<evidence type="ECO:0000256" key="4">
    <source>
        <dbReference type="ARBA" id="ARBA00022837"/>
    </source>
</evidence>
<accession>A0ABP9UYC3</accession>
<dbReference type="InterPro" id="IPR019546">
    <property type="entry name" value="TAT_signal_bac_arc"/>
</dbReference>